<dbReference type="EMBL" id="NWUX01000034">
    <property type="protein sequence ID" value="PCF93622.1"/>
    <property type="molecule type" value="Genomic_DNA"/>
</dbReference>
<evidence type="ECO:0000313" key="3">
    <source>
        <dbReference type="Proteomes" id="UP000218677"/>
    </source>
</evidence>
<keyword evidence="1" id="KW-1133">Transmembrane helix</keyword>
<protein>
    <submittedName>
        <fullName evidence="2">Uncharacterized protein</fullName>
    </submittedName>
</protein>
<keyword evidence="3" id="KW-1185">Reference proteome</keyword>
<dbReference type="Proteomes" id="UP000218677">
    <property type="component" value="Unassembled WGS sequence"/>
</dbReference>
<evidence type="ECO:0000256" key="1">
    <source>
        <dbReference type="SAM" id="Phobius"/>
    </source>
</evidence>
<keyword evidence="1" id="KW-0472">Membrane</keyword>
<sequence length="90" mass="9691">MNDAMLYQKPKLLTYCLPAATLLLNWWAAVLFIITLLAICGGTLYGLMSETDGIWMPLLLSIIVGSLLHSAITVMALAISVAAKPTPQTN</sequence>
<accession>A0A2A4HFX5</accession>
<name>A0A2A4HFX5_9GAMM</name>
<feature type="transmembrane region" description="Helical" evidence="1">
    <location>
        <begin position="59"/>
        <end position="83"/>
    </location>
</feature>
<keyword evidence="1" id="KW-0812">Transmembrane</keyword>
<proteinExistence type="predicted"/>
<reference evidence="3" key="1">
    <citation type="submission" date="2017-09" db="EMBL/GenBank/DDBJ databases">
        <authorList>
            <person name="Cho G.-S."/>
            <person name="Oguntoyinbo F.A."/>
            <person name="Cnockaert M."/>
            <person name="Kabisch J."/>
            <person name="Neve H."/>
            <person name="Bockelmann W."/>
            <person name="Wenning M."/>
            <person name="Franz C.M."/>
            <person name="Vandamme P."/>
        </authorList>
    </citation>
    <scope>NUCLEOTIDE SEQUENCE [LARGE SCALE GENOMIC DNA]</scope>
    <source>
        <strain evidence="3">MBT G8648</strain>
    </source>
</reference>
<gene>
    <name evidence="2" type="ORF">CPA45_21360</name>
</gene>
<evidence type="ECO:0000313" key="2">
    <source>
        <dbReference type="EMBL" id="PCF93622.1"/>
    </source>
</evidence>
<comment type="caution">
    <text evidence="2">The sequence shown here is derived from an EMBL/GenBank/DDBJ whole genome shotgun (WGS) entry which is preliminary data.</text>
</comment>
<dbReference type="AlphaFoldDB" id="A0A2A4HFX5"/>
<dbReference type="RefSeq" id="WP_096655136.1">
    <property type="nucleotide sequence ID" value="NZ_NWUX01000034.1"/>
</dbReference>
<feature type="transmembrane region" description="Helical" evidence="1">
    <location>
        <begin position="12"/>
        <end position="39"/>
    </location>
</feature>
<dbReference type="OrthoDB" id="9882033at2"/>
<organism evidence="2 3">
    <name type="scientific">Vreelandella nigrificans</name>
    <dbReference type="NCBI Taxonomy" id="2042704"/>
    <lineage>
        <taxon>Bacteria</taxon>
        <taxon>Pseudomonadati</taxon>
        <taxon>Pseudomonadota</taxon>
        <taxon>Gammaproteobacteria</taxon>
        <taxon>Oceanospirillales</taxon>
        <taxon>Halomonadaceae</taxon>
        <taxon>Vreelandella</taxon>
    </lineage>
</organism>